<accession>A0A250IF80</accession>
<dbReference type="InterPro" id="IPR013342">
    <property type="entry name" value="Mandelate_racemase_C"/>
</dbReference>
<keyword evidence="2" id="KW-0479">Metal-binding</keyword>
<dbReference type="GO" id="GO:0009063">
    <property type="term" value="P:amino acid catabolic process"/>
    <property type="evidence" value="ECO:0007669"/>
    <property type="project" value="InterPro"/>
</dbReference>
<dbReference type="SUPFAM" id="SSF51604">
    <property type="entry name" value="Enolase C-terminal domain-like"/>
    <property type="match status" value="1"/>
</dbReference>
<dbReference type="SMART" id="SM00922">
    <property type="entry name" value="MR_MLE"/>
    <property type="match status" value="1"/>
</dbReference>
<dbReference type="InterPro" id="IPR046945">
    <property type="entry name" value="RHMD-like"/>
</dbReference>
<dbReference type="Pfam" id="PF13378">
    <property type="entry name" value="MR_MLE_C"/>
    <property type="match status" value="1"/>
</dbReference>
<dbReference type="Pfam" id="PF02746">
    <property type="entry name" value="MR_MLE_N"/>
    <property type="match status" value="1"/>
</dbReference>
<dbReference type="AlphaFoldDB" id="A0A250IF80"/>
<evidence type="ECO:0000256" key="2">
    <source>
        <dbReference type="ARBA" id="ARBA00022723"/>
    </source>
</evidence>
<dbReference type="Gene3D" id="3.20.20.120">
    <property type="entry name" value="Enolase-like C-terminal domain"/>
    <property type="match status" value="1"/>
</dbReference>
<comment type="cofactor">
    <cofactor evidence="1">
        <name>Mg(2+)</name>
        <dbReference type="ChEBI" id="CHEBI:18420"/>
    </cofactor>
</comment>
<keyword evidence="6" id="KW-1185">Reference proteome</keyword>
<dbReference type="PROSITE" id="PS00908">
    <property type="entry name" value="MR_MLE_1"/>
    <property type="match status" value="1"/>
</dbReference>
<dbReference type="InterPro" id="IPR036849">
    <property type="entry name" value="Enolase-like_C_sf"/>
</dbReference>
<dbReference type="InterPro" id="IPR029017">
    <property type="entry name" value="Enolase-like_N"/>
</dbReference>
<evidence type="ECO:0000313" key="6">
    <source>
        <dbReference type="Proteomes" id="UP000217289"/>
    </source>
</evidence>
<dbReference type="InterPro" id="IPR029065">
    <property type="entry name" value="Enolase_C-like"/>
</dbReference>
<reference evidence="5 6" key="1">
    <citation type="submission" date="2017-06" db="EMBL/GenBank/DDBJ databases">
        <authorList>
            <person name="Kim H.J."/>
            <person name="Triplett B.A."/>
        </authorList>
    </citation>
    <scope>NUCLEOTIDE SEQUENCE [LARGE SCALE GENOMIC DNA]</scope>
    <source>
        <strain evidence="5 6">DSM 14713</strain>
    </source>
</reference>
<gene>
    <name evidence="5" type="ORF">MEBOL_003262</name>
</gene>
<dbReference type="SFLD" id="SFLDS00001">
    <property type="entry name" value="Enolase"/>
    <property type="match status" value="1"/>
</dbReference>
<evidence type="ECO:0000259" key="4">
    <source>
        <dbReference type="SMART" id="SM00922"/>
    </source>
</evidence>
<dbReference type="GO" id="GO:0000287">
    <property type="term" value="F:magnesium ion binding"/>
    <property type="evidence" value="ECO:0007669"/>
    <property type="project" value="TreeGrafter"/>
</dbReference>
<keyword evidence="3" id="KW-0460">Magnesium</keyword>
<dbReference type="CDD" id="cd03328">
    <property type="entry name" value="MR_like_3"/>
    <property type="match status" value="1"/>
</dbReference>
<evidence type="ECO:0000313" key="5">
    <source>
        <dbReference type="EMBL" id="ATB29807.1"/>
    </source>
</evidence>
<dbReference type="RefSeq" id="WP_095978335.1">
    <property type="nucleotide sequence ID" value="NZ_CP022163.1"/>
</dbReference>
<sequence>METRREAGAVQVERVDVSAYTVPTDAPEADGTLAWDSTTLVLVELTAGGRWGLGYTYTDAAAVPLLQRVLAPELLGQDAWDIPARLQTMLQRVRNLGRPGLATLALSAVDVALWDLKARLLDVPLARLLGAARPRVPVYGSGGFTSYSVERLCAQLAGWVEQGIPRVKMKVGSHPEQDADRVRAVRQAIGSHPRLYVDANGAYSTRRALALAERFTEQGVSWFEEPVSSEDLAGLRFVRERSPASIHVAAGEYGHDAPYFRRMLESGAVDVLQADATRCGGVSGFLQVDALCDAYGVPLSAHCAPSLHAHVAAAARRLVHLEYFHDHVRLERLLFDGGPRLVDGALEPDLSRPGLGLDFKRADAAPYAVRAHP</sequence>
<name>A0A250IF80_9BACT</name>
<dbReference type="PANTHER" id="PTHR13794">
    <property type="entry name" value="ENOLASE SUPERFAMILY, MANDELATE RACEMASE"/>
    <property type="match status" value="1"/>
</dbReference>
<dbReference type="EMBL" id="CP022163">
    <property type="protein sequence ID" value="ATB29807.1"/>
    <property type="molecule type" value="Genomic_DNA"/>
</dbReference>
<evidence type="ECO:0000256" key="3">
    <source>
        <dbReference type="ARBA" id="ARBA00022842"/>
    </source>
</evidence>
<dbReference type="GO" id="GO:0016836">
    <property type="term" value="F:hydro-lyase activity"/>
    <property type="evidence" value="ECO:0007669"/>
    <property type="project" value="TreeGrafter"/>
</dbReference>
<protein>
    <submittedName>
        <fullName evidence="5">Mandelate racemase</fullName>
    </submittedName>
</protein>
<dbReference type="OrthoDB" id="103536at2"/>
<dbReference type="PANTHER" id="PTHR13794:SF58">
    <property type="entry name" value="MITOCHONDRIAL ENOLASE SUPERFAMILY MEMBER 1"/>
    <property type="match status" value="1"/>
</dbReference>
<dbReference type="InterPro" id="IPR018110">
    <property type="entry name" value="Mandel_Rmase/mucon_lact_enz_CS"/>
</dbReference>
<dbReference type="KEGG" id="mbd:MEBOL_003262"/>
<dbReference type="Proteomes" id="UP000217289">
    <property type="component" value="Chromosome"/>
</dbReference>
<evidence type="ECO:0000256" key="1">
    <source>
        <dbReference type="ARBA" id="ARBA00001946"/>
    </source>
</evidence>
<proteinExistence type="predicted"/>
<dbReference type="InterPro" id="IPR013341">
    <property type="entry name" value="Mandelate_racemase_N_dom"/>
</dbReference>
<dbReference type="SFLD" id="SFLDG00179">
    <property type="entry name" value="mandelate_racemase"/>
    <property type="match status" value="1"/>
</dbReference>
<dbReference type="SUPFAM" id="SSF54826">
    <property type="entry name" value="Enolase N-terminal domain-like"/>
    <property type="match status" value="1"/>
</dbReference>
<dbReference type="GO" id="GO:0016052">
    <property type="term" value="P:carbohydrate catabolic process"/>
    <property type="evidence" value="ECO:0007669"/>
    <property type="project" value="TreeGrafter"/>
</dbReference>
<feature type="domain" description="Mandelate racemase/muconate lactonizing enzyme C-terminal" evidence="4">
    <location>
        <begin position="149"/>
        <end position="245"/>
    </location>
</feature>
<organism evidence="5 6">
    <name type="scientific">Melittangium boletus DSM 14713</name>
    <dbReference type="NCBI Taxonomy" id="1294270"/>
    <lineage>
        <taxon>Bacteria</taxon>
        <taxon>Pseudomonadati</taxon>
        <taxon>Myxococcota</taxon>
        <taxon>Myxococcia</taxon>
        <taxon>Myxococcales</taxon>
        <taxon>Cystobacterineae</taxon>
        <taxon>Archangiaceae</taxon>
        <taxon>Melittangium</taxon>
    </lineage>
</organism>
<dbReference type="Gene3D" id="3.30.390.10">
    <property type="entry name" value="Enolase-like, N-terminal domain"/>
    <property type="match status" value="1"/>
</dbReference>